<dbReference type="GO" id="GO:0005975">
    <property type="term" value="P:carbohydrate metabolic process"/>
    <property type="evidence" value="ECO:0007669"/>
    <property type="project" value="InterPro"/>
</dbReference>
<proteinExistence type="inferred from homology"/>
<sequence length="507" mass="56910">MTSVPDYSSASLHTIDKQGRPSTIPALQEWTASSGVYTFSEHTHIVLDQASFLELQSTGTVFAEDILQQTGFSIPLISAASAGNGDIFLSLISDDTSLGVEGYRLEIGSAISISAATVDGVFYGTRTLLQLLRQQQTLPAGTARDWPDYPQRSLMVDVGRKYFSIPWLENHIRELAYLKYNYLHLHLSDNYGFRLPSERHPEVVSKQYYTKAELQALIELAQRYHITIVPEIDMPGHMDPILAQHPELQLISTSGKRKPGDIDLGNEASYVLLKDLLDEFIPLFPGPYWHIGADEYLMTEAYTDYPQLLKYAHDHYGPDATERDTYLGFVNWAHEIVKAHGKRTRTWNDGLYGGTAITAAADMIYEHWDDSGLTPAEIVERGISIMNCNGDYLYYVLAPAVDENGNGPHFNPSPAKIYEIYEQHIFQNQHTIAPHHPLNVGAKLHVWCDYPNEQTEQQIDAGIELLLRSLAQKNWGSAKLVPAYDQYQAIISRIGRAPGYITLPLAE</sequence>
<evidence type="ECO:0000313" key="7">
    <source>
        <dbReference type="EMBL" id="GCF06993.1"/>
    </source>
</evidence>
<gene>
    <name evidence="7" type="ORF">KDI_05570</name>
</gene>
<dbReference type="PRINTS" id="PR00738">
    <property type="entry name" value="GLHYDRLASE20"/>
</dbReference>
<evidence type="ECO:0000256" key="3">
    <source>
        <dbReference type="ARBA" id="ARBA00023295"/>
    </source>
</evidence>
<dbReference type="InterPro" id="IPR029018">
    <property type="entry name" value="Hex-like_dom2"/>
</dbReference>
<feature type="domain" description="Beta-hexosaminidase bacterial type N-terminal" evidence="6">
    <location>
        <begin position="21"/>
        <end position="146"/>
    </location>
</feature>
<evidence type="ECO:0000259" key="6">
    <source>
        <dbReference type="Pfam" id="PF02838"/>
    </source>
</evidence>
<dbReference type="GO" id="GO:0004563">
    <property type="term" value="F:beta-N-acetylhexosaminidase activity"/>
    <property type="evidence" value="ECO:0007669"/>
    <property type="project" value="InterPro"/>
</dbReference>
<keyword evidence="2" id="KW-0378">Hydrolase</keyword>
<protein>
    <submittedName>
        <fullName evidence="7">Uncharacterized protein</fullName>
    </submittedName>
</protein>
<reference evidence="7 8" key="1">
    <citation type="submission" date="2019-01" db="EMBL/GenBank/DDBJ databases">
        <title>Draft genome sequence of Dictyobacter sp. Uno17.</title>
        <authorList>
            <person name="Wang C.M."/>
            <person name="Zheng Y."/>
            <person name="Sakai Y."/>
            <person name="Abe K."/>
            <person name="Yokota A."/>
            <person name="Yabe S."/>
        </authorList>
    </citation>
    <scope>NUCLEOTIDE SEQUENCE [LARGE SCALE GENOMIC DNA]</scope>
    <source>
        <strain evidence="7 8">Uno17</strain>
    </source>
</reference>
<evidence type="ECO:0000256" key="4">
    <source>
        <dbReference type="PIRSR" id="PIRSR625705-1"/>
    </source>
</evidence>
<name>A0A5A5T7K9_9CHLR</name>
<dbReference type="InterPro" id="IPR052764">
    <property type="entry name" value="GH20_Enzymes"/>
</dbReference>
<comment type="caution">
    <text evidence="7">The sequence shown here is derived from an EMBL/GenBank/DDBJ whole genome shotgun (WGS) entry which is preliminary data.</text>
</comment>
<dbReference type="InterPro" id="IPR017853">
    <property type="entry name" value="GH"/>
</dbReference>
<dbReference type="SUPFAM" id="SSF51445">
    <property type="entry name" value="(Trans)glycosidases"/>
    <property type="match status" value="1"/>
</dbReference>
<dbReference type="OrthoDB" id="9763537at2"/>
<keyword evidence="3" id="KW-0326">Glycosidase</keyword>
<dbReference type="Pfam" id="PF00728">
    <property type="entry name" value="Glyco_hydro_20"/>
    <property type="match status" value="1"/>
</dbReference>
<dbReference type="Gene3D" id="3.20.20.80">
    <property type="entry name" value="Glycosidases"/>
    <property type="match status" value="1"/>
</dbReference>
<feature type="domain" description="Glycoside hydrolase family 20 catalytic" evidence="5">
    <location>
        <begin position="149"/>
        <end position="455"/>
    </location>
</feature>
<dbReference type="AlphaFoldDB" id="A0A5A5T7K9"/>
<accession>A0A5A5T7K9</accession>
<dbReference type="InterPro" id="IPR015882">
    <property type="entry name" value="HEX_bac_N"/>
</dbReference>
<keyword evidence="8" id="KW-1185">Reference proteome</keyword>
<evidence type="ECO:0000256" key="2">
    <source>
        <dbReference type="ARBA" id="ARBA00022801"/>
    </source>
</evidence>
<feature type="active site" description="Proton donor" evidence="4">
    <location>
        <position position="295"/>
    </location>
</feature>
<dbReference type="RefSeq" id="WP_149400041.1">
    <property type="nucleotide sequence ID" value="NZ_BIXY01000004.1"/>
</dbReference>
<dbReference type="PANTHER" id="PTHR43678">
    <property type="entry name" value="PUTATIVE (AFU_ORTHOLOGUE AFUA_2G00640)-RELATED"/>
    <property type="match status" value="1"/>
</dbReference>
<evidence type="ECO:0000313" key="8">
    <source>
        <dbReference type="Proteomes" id="UP000322530"/>
    </source>
</evidence>
<dbReference type="PANTHER" id="PTHR43678:SF1">
    <property type="entry name" value="BETA-N-ACETYLHEXOSAMINIDASE"/>
    <property type="match status" value="1"/>
</dbReference>
<dbReference type="CDD" id="cd06564">
    <property type="entry name" value="GH20_DspB_LnbB-like"/>
    <property type="match status" value="1"/>
</dbReference>
<dbReference type="EMBL" id="BIXY01000004">
    <property type="protein sequence ID" value="GCF06993.1"/>
    <property type="molecule type" value="Genomic_DNA"/>
</dbReference>
<dbReference type="InterPro" id="IPR015883">
    <property type="entry name" value="Glyco_hydro_20_cat"/>
</dbReference>
<dbReference type="Pfam" id="PF02838">
    <property type="entry name" value="Glyco_hydro_20b"/>
    <property type="match status" value="1"/>
</dbReference>
<comment type="similarity">
    <text evidence="1">Belongs to the glycosyl hydrolase 20 family.</text>
</comment>
<dbReference type="SUPFAM" id="SSF55545">
    <property type="entry name" value="beta-N-acetylhexosaminidase-like domain"/>
    <property type="match status" value="1"/>
</dbReference>
<dbReference type="Gene3D" id="3.30.379.10">
    <property type="entry name" value="Chitobiase/beta-hexosaminidase domain 2-like"/>
    <property type="match status" value="1"/>
</dbReference>
<dbReference type="InterPro" id="IPR025705">
    <property type="entry name" value="Beta_hexosaminidase_sua/sub"/>
</dbReference>
<dbReference type="Proteomes" id="UP000322530">
    <property type="component" value="Unassembled WGS sequence"/>
</dbReference>
<evidence type="ECO:0000256" key="1">
    <source>
        <dbReference type="ARBA" id="ARBA00006285"/>
    </source>
</evidence>
<evidence type="ECO:0000259" key="5">
    <source>
        <dbReference type="Pfam" id="PF00728"/>
    </source>
</evidence>
<organism evidence="7 8">
    <name type="scientific">Dictyobacter arantiisoli</name>
    <dbReference type="NCBI Taxonomy" id="2014874"/>
    <lineage>
        <taxon>Bacteria</taxon>
        <taxon>Bacillati</taxon>
        <taxon>Chloroflexota</taxon>
        <taxon>Ktedonobacteria</taxon>
        <taxon>Ktedonobacterales</taxon>
        <taxon>Dictyobacteraceae</taxon>
        <taxon>Dictyobacter</taxon>
    </lineage>
</organism>